<accession>A0A4D4JJA2</accession>
<evidence type="ECO:0000313" key="3">
    <source>
        <dbReference type="Proteomes" id="UP000298860"/>
    </source>
</evidence>
<dbReference type="InterPro" id="IPR051083">
    <property type="entry name" value="GrpII_Intron_Splice-Mob/Def"/>
</dbReference>
<name>A0A4D4JJA2_9PSEU</name>
<dbReference type="Proteomes" id="UP000298860">
    <property type="component" value="Unassembled WGS sequence"/>
</dbReference>
<proteinExistence type="predicted"/>
<dbReference type="RefSeq" id="WP_225978826.1">
    <property type="nucleotide sequence ID" value="NZ_BJFL01000074.1"/>
</dbReference>
<dbReference type="EMBL" id="BJFL01000074">
    <property type="protein sequence ID" value="GDY33983.1"/>
    <property type="molecule type" value="Genomic_DNA"/>
</dbReference>
<protein>
    <recommendedName>
        <fullName evidence="4">Reverse transcriptase domain-containing protein</fullName>
    </recommendedName>
</protein>
<keyword evidence="3" id="KW-1185">Reference proteome</keyword>
<evidence type="ECO:0000256" key="1">
    <source>
        <dbReference type="SAM" id="MobiDB-lite"/>
    </source>
</evidence>
<sequence>MDELASSGKSFDISKREVWEAYLKVKANKGAAGVDGCSIDDFEEDLKNNLYRIWNRMSSGSYFPPAVKVVEIPKPHGSGVRVLGVPTVADRIAQTVVATRLELKVEPIFHPDPMATGRAGRPWMRSRHVGSGVGRRTG</sequence>
<dbReference type="SUPFAM" id="SSF56672">
    <property type="entry name" value="DNA/RNA polymerases"/>
    <property type="match status" value="1"/>
</dbReference>
<organism evidence="2 3">
    <name type="scientific">Gandjariella thermophila</name>
    <dbReference type="NCBI Taxonomy" id="1931992"/>
    <lineage>
        <taxon>Bacteria</taxon>
        <taxon>Bacillati</taxon>
        <taxon>Actinomycetota</taxon>
        <taxon>Actinomycetes</taxon>
        <taxon>Pseudonocardiales</taxon>
        <taxon>Pseudonocardiaceae</taxon>
        <taxon>Gandjariella</taxon>
    </lineage>
</organism>
<gene>
    <name evidence="2" type="ORF">GTS_56160</name>
</gene>
<evidence type="ECO:0000313" key="2">
    <source>
        <dbReference type="EMBL" id="GDY33983.1"/>
    </source>
</evidence>
<comment type="caution">
    <text evidence="2">The sequence shown here is derived from an EMBL/GenBank/DDBJ whole genome shotgun (WGS) entry which is preliminary data.</text>
</comment>
<dbReference type="PANTHER" id="PTHR34047:SF3">
    <property type="entry name" value="BLR2052 PROTEIN"/>
    <property type="match status" value="1"/>
</dbReference>
<feature type="region of interest" description="Disordered" evidence="1">
    <location>
        <begin position="116"/>
        <end position="138"/>
    </location>
</feature>
<dbReference type="AlphaFoldDB" id="A0A4D4JJA2"/>
<reference evidence="3" key="1">
    <citation type="submission" date="2019-04" db="EMBL/GenBank/DDBJ databases">
        <title>Draft genome sequence of Pseudonocardiaceae bacterium SL3-2-4.</title>
        <authorList>
            <person name="Ningsih F."/>
            <person name="Yokota A."/>
            <person name="Sakai Y."/>
            <person name="Nanatani K."/>
            <person name="Yabe S."/>
            <person name="Oetari A."/>
            <person name="Sjamsuridzal W."/>
        </authorList>
    </citation>
    <scope>NUCLEOTIDE SEQUENCE [LARGE SCALE GENOMIC DNA]</scope>
    <source>
        <strain evidence="3">SL3-2-4</strain>
    </source>
</reference>
<dbReference type="InterPro" id="IPR043502">
    <property type="entry name" value="DNA/RNA_pol_sf"/>
</dbReference>
<evidence type="ECO:0008006" key="4">
    <source>
        <dbReference type="Google" id="ProtNLM"/>
    </source>
</evidence>
<dbReference type="PANTHER" id="PTHR34047">
    <property type="entry name" value="NUCLEAR INTRON MATURASE 1, MITOCHONDRIAL-RELATED"/>
    <property type="match status" value="1"/>
</dbReference>